<dbReference type="GO" id="GO:0046081">
    <property type="term" value="P:dUTP catabolic process"/>
    <property type="evidence" value="ECO:0007669"/>
    <property type="project" value="InterPro"/>
</dbReference>
<evidence type="ECO:0000256" key="6">
    <source>
        <dbReference type="ARBA" id="ARBA00047686"/>
    </source>
</evidence>
<evidence type="ECO:0000256" key="5">
    <source>
        <dbReference type="ARBA" id="ARBA00023080"/>
    </source>
</evidence>
<gene>
    <name evidence="7" type="primary">dut</name>
    <name evidence="9" type="ORF">A4R26_08205</name>
</gene>
<keyword evidence="10" id="KW-1185">Reference proteome</keyword>
<dbReference type="UniPathway" id="UPA00610">
    <property type="reaction ID" value="UER00666"/>
</dbReference>
<dbReference type="NCBIfam" id="TIGR00576">
    <property type="entry name" value="dut"/>
    <property type="match status" value="1"/>
</dbReference>
<organism evidence="9 10">
    <name type="scientific">Niastella populi</name>
    <dbReference type="NCBI Taxonomy" id="550983"/>
    <lineage>
        <taxon>Bacteria</taxon>
        <taxon>Pseudomonadati</taxon>
        <taxon>Bacteroidota</taxon>
        <taxon>Chitinophagia</taxon>
        <taxon>Chitinophagales</taxon>
        <taxon>Chitinophagaceae</taxon>
        <taxon>Niastella</taxon>
    </lineage>
</organism>
<feature type="binding site" evidence="7">
    <location>
        <begin position="66"/>
        <end position="68"/>
    </location>
    <ligand>
        <name>substrate</name>
    </ligand>
</feature>
<dbReference type="GO" id="GO:0006226">
    <property type="term" value="P:dUMP biosynthetic process"/>
    <property type="evidence" value="ECO:0007669"/>
    <property type="project" value="UniProtKB-UniRule"/>
</dbReference>
<dbReference type="EMBL" id="LWBP01000243">
    <property type="protein sequence ID" value="OQP46689.1"/>
    <property type="molecule type" value="Genomic_DNA"/>
</dbReference>
<dbReference type="GO" id="GO:0004170">
    <property type="term" value="F:dUTP diphosphatase activity"/>
    <property type="evidence" value="ECO:0007669"/>
    <property type="project" value="UniProtKB-UniRule"/>
</dbReference>
<dbReference type="STRING" id="550983.A4R26_08205"/>
<name>A0A1V9EKN0_9BACT</name>
<evidence type="ECO:0000313" key="9">
    <source>
        <dbReference type="EMBL" id="OQP46689.1"/>
    </source>
</evidence>
<keyword evidence="5 7" id="KW-0546">Nucleotide metabolism</keyword>
<dbReference type="PANTHER" id="PTHR11241:SF0">
    <property type="entry name" value="DEOXYURIDINE 5'-TRIPHOSPHATE NUCLEOTIDOHYDROLASE"/>
    <property type="match status" value="1"/>
</dbReference>
<dbReference type="AlphaFoldDB" id="A0A1V9EKN0"/>
<sequence>MSKVKVRIINQSNNPLPEYATEEAAGMDIRAFIDAPIVLNPLERFLVPTGLFIELPKGYEAQIRPRSGLAIKQGLTCLNTPGTIDADYRGEIKVILINLSQEAQTIHPGDRIAQMVVHDVERVKWKPVKSISVTKRHDGGFGHTGKS</sequence>
<dbReference type="InterPro" id="IPR029054">
    <property type="entry name" value="dUTPase-like"/>
</dbReference>
<comment type="catalytic activity">
    <reaction evidence="6 7">
        <text>dUTP + H2O = dUMP + diphosphate + H(+)</text>
        <dbReference type="Rhea" id="RHEA:10248"/>
        <dbReference type="ChEBI" id="CHEBI:15377"/>
        <dbReference type="ChEBI" id="CHEBI:15378"/>
        <dbReference type="ChEBI" id="CHEBI:33019"/>
        <dbReference type="ChEBI" id="CHEBI:61555"/>
        <dbReference type="ChEBI" id="CHEBI:246422"/>
        <dbReference type="EC" id="3.6.1.23"/>
    </reaction>
</comment>
<protein>
    <recommendedName>
        <fullName evidence="7">Deoxyuridine 5'-triphosphate nucleotidohydrolase</fullName>
        <shortName evidence="7">dUTPase</shortName>
        <ecNumber evidence="7">3.6.1.23</ecNumber>
    </recommendedName>
    <alternativeName>
        <fullName evidence="7">dUTP pyrophosphatase</fullName>
    </alternativeName>
</protein>
<feature type="domain" description="dUTPase-like" evidence="8">
    <location>
        <begin position="15"/>
        <end position="145"/>
    </location>
</feature>
<dbReference type="RefSeq" id="WP_081170812.1">
    <property type="nucleotide sequence ID" value="NZ_LWBP01000243.1"/>
</dbReference>
<dbReference type="CDD" id="cd07557">
    <property type="entry name" value="trimeric_dUTPase"/>
    <property type="match status" value="1"/>
</dbReference>
<keyword evidence="2 7" id="KW-0479">Metal-binding</keyword>
<proteinExistence type="inferred from homology"/>
<dbReference type="InterPro" id="IPR033704">
    <property type="entry name" value="dUTPase_trimeric"/>
</dbReference>
<comment type="cofactor">
    <cofactor evidence="7">
        <name>Mg(2+)</name>
        <dbReference type="ChEBI" id="CHEBI:18420"/>
    </cofactor>
</comment>
<dbReference type="Pfam" id="PF00692">
    <property type="entry name" value="dUTPase"/>
    <property type="match status" value="1"/>
</dbReference>
<accession>A0A1V9EKN0</accession>
<dbReference type="FunFam" id="2.70.40.10:FF:000002">
    <property type="entry name" value="dUTP diphosphatase"/>
    <property type="match status" value="1"/>
</dbReference>
<feature type="binding site" evidence="7">
    <location>
        <position position="79"/>
    </location>
    <ligand>
        <name>substrate</name>
    </ligand>
</feature>
<dbReference type="NCBIfam" id="NF001862">
    <property type="entry name" value="PRK00601.1"/>
    <property type="match status" value="1"/>
</dbReference>
<dbReference type="Gene3D" id="2.70.40.10">
    <property type="match status" value="1"/>
</dbReference>
<comment type="caution">
    <text evidence="7">Lacks conserved residue(s) required for the propagation of feature annotation.</text>
</comment>
<evidence type="ECO:0000256" key="4">
    <source>
        <dbReference type="ARBA" id="ARBA00022842"/>
    </source>
</evidence>
<evidence type="ECO:0000256" key="2">
    <source>
        <dbReference type="ARBA" id="ARBA00022723"/>
    </source>
</evidence>
<comment type="similarity">
    <text evidence="1 7">Belongs to the dUTPase family.</text>
</comment>
<dbReference type="HAMAP" id="MF_00116">
    <property type="entry name" value="dUTPase_bact"/>
    <property type="match status" value="1"/>
</dbReference>
<reference evidence="10" key="1">
    <citation type="submission" date="2016-04" db="EMBL/GenBank/DDBJ databases">
        <authorList>
            <person name="Chen L."/>
            <person name="Zhuang W."/>
            <person name="Wang G."/>
        </authorList>
    </citation>
    <scope>NUCLEOTIDE SEQUENCE [LARGE SCALE GENOMIC DNA]</scope>
    <source>
        <strain evidence="10">208</strain>
    </source>
</reference>
<dbReference type="InterPro" id="IPR036157">
    <property type="entry name" value="dUTPase-like_sf"/>
</dbReference>
<dbReference type="PANTHER" id="PTHR11241">
    <property type="entry name" value="DEOXYURIDINE 5'-TRIPHOSPHATE NUCLEOTIDOHYDROLASE"/>
    <property type="match status" value="1"/>
</dbReference>
<evidence type="ECO:0000313" key="10">
    <source>
        <dbReference type="Proteomes" id="UP000192276"/>
    </source>
</evidence>
<feature type="binding site" evidence="7">
    <location>
        <begin position="83"/>
        <end position="85"/>
    </location>
    <ligand>
        <name>substrate</name>
    </ligand>
</feature>
<comment type="caution">
    <text evidence="9">The sequence shown here is derived from an EMBL/GenBank/DDBJ whole genome shotgun (WGS) entry which is preliminary data.</text>
</comment>
<dbReference type="GO" id="GO:0000287">
    <property type="term" value="F:magnesium ion binding"/>
    <property type="evidence" value="ECO:0007669"/>
    <property type="project" value="UniProtKB-UniRule"/>
</dbReference>
<dbReference type="OrthoDB" id="9809956at2"/>
<dbReference type="EC" id="3.6.1.23" evidence="7"/>
<evidence type="ECO:0000256" key="1">
    <source>
        <dbReference type="ARBA" id="ARBA00006581"/>
    </source>
</evidence>
<keyword evidence="3 7" id="KW-0378">Hydrolase</keyword>
<comment type="pathway">
    <text evidence="7">Pyrimidine metabolism; dUMP biosynthesis; dUMP from dCTP (dUTP route): step 2/2.</text>
</comment>
<evidence type="ECO:0000256" key="7">
    <source>
        <dbReference type="HAMAP-Rule" id="MF_00116"/>
    </source>
</evidence>
<dbReference type="Proteomes" id="UP000192276">
    <property type="component" value="Unassembled WGS sequence"/>
</dbReference>
<dbReference type="InterPro" id="IPR008181">
    <property type="entry name" value="dUTPase"/>
</dbReference>
<evidence type="ECO:0000259" key="8">
    <source>
        <dbReference type="Pfam" id="PF00692"/>
    </source>
</evidence>
<keyword evidence="4 7" id="KW-0460">Magnesium</keyword>
<evidence type="ECO:0000256" key="3">
    <source>
        <dbReference type="ARBA" id="ARBA00022801"/>
    </source>
</evidence>
<comment type="function">
    <text evidence="7">This enzyme is involved in nucleotide metabolism: it produces dUMP, the immediate precursor of thymidine nucleotides and it decreases the intracellular concentration of dUTP so that uracil cannot be incorporated into DNA.</text>
</comment>
<dbReference type="SUPFAM" id="SSF51283">
    <property type="entry name" value="dUTPase-like"/>
    <property type="match status" value="1"/>
</dbReference>